<reference evidence="2" key="1">
    <citation type="journal article" date="2012" name="Nature">
        <title>The oyster genome reveals stress adaptation and complexity of shell formation.</title>
        <authorList>
            <person name="Zhang G."/>
            <person name="Fang X."/>
            <person name="Guo X."/>
            <person name="Li L."/>
            <person name="Luo R."/>
            <person name="Xu F."/>
            <person name="Yang P."/>
            <person name="Zhang L."/>
            <person name="Wang X."/>
            <person name="Qi H."/>
            <person name="Xiong Z."/>
            <person name="Que H."/>
            <person name="Xie Y."/>
            <person name="Holland P.W."/>
            <person name="Paps J."/>
            <person name="Zhu Y."/>
            <person name="Wu F."/>
            <person name="Chen Y."/>
            <person name="Wang J."/>
            <person name="Peng C."/>
            <person name="Meng J."/>
            <person name="Yang L."/>
            <person name="Liu J."/>
            <person name="Wen B."/>
            <person name="Zhang N."/>
            <person name="Huang Z."/>
            <person name="Zhu Q."/>
            <person name="Feng Y."/>
            <person name="Mount A."/>
            <person name="Hedgecock D."/>
            <person name="Xu Z."/>
            <person name="Liu Y."/>
            <person name="Domazet-Loso T."/>
            <person name="Du Y."/>
            <person name="Sun X."/>
            <person name="Zhang S."/>
            <person name="Liu B."/>
            <person name="Cheng P."/>
            <person name="Jiang X."/>
            <person name="Li J."/>
            <person name="Fan D."/>
            <person name="Wang W."/>
            <person name="Fu W."/>
            <person name="Wang T."/>
            <person name="Wang B."/>
            <person name="Zhang J."/>
            <person name="Peng Z."/>
            <person name="Li Y."/>
            <person name="Li N."/>
            <person name="Wang J."/>
            <person name="Chen M."/>
            <person name="He Y."/>
            <person name="Tan F."/>
            <person name="Song X."/>
            <person name="Zheng Q."/>
            <person name="Huang R."/>
            <person name="Yang H."/>
            <person name="Du X."/>
            <person name="Chen L."/>
            <person name="Yang M."/>
            <person name="Gaffney P.M."/>
            <person name="Wang S."/>
            <person name="Luo L."/>
            <person name="She Z."/>
            <person name="Ming Y."/>
            <person name="Huang W."/>
            <person name="Zhang S."/>
            <person name="Huang B."/>
            <person name="Zhang Y."/>
            <person name="Qu T."/>
            <person name="Ni P."/>
            <person name="Miao G."/>
            <person name="Wang J."/>
            <person name="Wang Q."/>
            <person name="Steinberg C.E."/>
            <person name="Wang H."/>
            <person name="Li N."/>
            <person name="Qian L."/>
            <person name="Zhang G."/>
            <person name="Li Y."/>
            <person name="Yang H."/>
            <person name="Liu X."/>
            <person name="Wang J."/>
            <person name="Yin Y."/>
            <person name="Wang J."/>
        </authorList>
    </citation>
    <scope>NUCLEOTIDE SEQUENCE [LARGE SCALE GENOMIC DNA]</scope>
    <source>
        <strain evidence="2">05x7-T-G4-1.051#20</strain>
    </source>
</reference>
<dbReference type="HOGENOM" id="CLU_1190872_0_0_1"/>
<feature type="region of interest" description="Disordered" evidence="1">
    <location>
        <begin position="209"/>
        <end position="233"/>
    </location>
</feature>
<sequence length="233" mass="25710">MTSMFQASKQLQEIRKQLKLIDEQYRDGFKADSMENSSYAVSKADSNQISAPSNQDKVTGSHENLENAITQGHKNKSNFYSFLSNVSVSHVNDFEHVESVLSSLTEDSPDDTLDTMPLSYELRQAITNMEDIEDVDSLIGNGINSVQIDSSYDEDLHENVPILPTNEHSDQFSAAVSSPSPADEKITFPVLSPVTLTTNMLEALLRKNDRGSLSSSSSGTQSFESSTDSTWLK</sequence>
<feature type="compositionally biased region" description="Low complexity" evidence="1">
    <location>
        <begin position="212"/>
        <end position="233"/>
    </location>
</feature>
<dbReference type="InParanoid" id="K1QSB1"/>
<evidence type="ECO:0000313" key="2">
    <source>
        <dbReference type="EMBL" id="EKC31820.1"/>
    </source>
</evidence>
<name>K1QSB1_MAGGI</name>
<accession>K1QSB1</accession>
<dbReference type="EMBL" id="JH818086">
    <property type="protein sequence ID" value="EKC31820.1"/>
    <property type="molecule type" value="Genomic_DNA"/>
</dbReference>
<feature type="compositionally biased region" description="Polar residues" evidence="1">
    <location>
        <begin position="36"/>
        <end position="58"/>
    </location>
</feature>
<evidence type="ECO:0000256" key="1">
    <source>
        <dbReference type="SAM" id="MobiDB-lite"/>
    </source>
</evidence>
<protein>
    <submittedName>
        <fullName evidence="2">Uncharacterized protein</fullName>
    </submittedName>
</protein>
<dbReference type="AlphaFoldDB" id="K1QSB1"/>
<proteinExistence type="predicted"/>
<feature type="region of interest" description="Disordered" evidence="1">
    <location>
        <begin position="36"/>
        <end position="60"/>
    </location>
</feature>
<organism evidence="2">
    <name type="scientific">Magallana gigas</name>
    <name type="common">Pacific oyster</name>
    <name type="synonym">Crassostrea gigas</name>
    <dbReference type="NCBI Taxonomy" id="29159"/>
    <lineage>
        <taxon>Eukaryota</taxon>
        <taxon>Metazoa</taxon>
        <taxon>Spiralia</taxon>
        <taxon>Lophotrochozoa</taxon>
        <taxon>Mollusca</taxon>
        <taxon>Bivalvia</taxon>
        <taxon>Autobranchia</taxon>
        <taxon>Pteriomorphia</taxon>
        <taxon>Ostreida</taxon>
        <taxon>Ostreoidea</taxon>
        <taxon>Ostreidae</taxon>
        <taxon>Magallana</taxon>
    </lineage>
</organism>
<gene>
    <name evidence="2" type="ORF">CGI_10011362</name>
</gene>